<keyword evidence="5 6" id="KW-0472">Membrane</keyword>
<protein>
    <recommendedName>
        <fullName evidence="6">Probable membrane transporter protein</fullName>
    </recommendedName>
</protein>
<feature type="transmembrane region" description="Helical" evidence="6">
    <location>
        <begin position="233"/>
        <end position="252"/>
    </location>
</feature>
<feature type="transmembrane region" description="Helical" evidence="6">
    <location>
        <begin position="98"/>
        <end position="116"/>
    </location>
</feature>
<evidence type="ECO:0000313" key="8">
    <source>
        <dbReference type="Proteomes" id="UP000050956"/>
    </source>
</evidence>
<gene>
    <name evidence="7" type="ORF">ABB30_00065</name>
</gene>
<keyword evidence="4 6" id="KW-1133">Transmembrane helix</keyword>
<feature type="transmembrane region" description="Helical" evidence="6">
    <location>
        <begin position="171"/>
        <end position="191"/>
    </location>
</feature>
<dbReference type="InterPro" id="IPR051598">
    <property type="entry name" value="TSUP/Inactive_protease-like"/>
</dbReference>
<accession>A0A0R0DCZ5</accession>
<dbReference type="STRING" id="336566.ABB30_00065"/>
<keyword evidence="6" id="KW-1003">Cell membrane</keyword>
<name>A0A0R0DCZ5_9GAMM</name>
<dbReference type="RefSeq" id="WP_057636202.1">
    <property type="nucleotide sequence ID" value="NZ_LDJM01000001.1"/>
</dbReference>
<comment type="caution">
    <text evidence="7">The sequence shown here is derived from an EMBL/GenBank/DDBJ whole genome shotgun (WGS) entry which is preliminary data.</text>
</comment>
<evidence type="ECO:0000256" key="6">
    <source>
        <dbReference type="RuleBase" id="RU363041"/>
    </source>
</evidence>
<feature type="transmembrane region" description="Helical" evidence="6">
    <location>
        <begin position="43"/>
        <end position="61"/>
    </location>
</feature>
<feature type="transmembrane region" description="Helical" evidence="6">
    <location>
        <begin position="132"/>
        <end position="165"/>
    </location>
</feature>
<keyword evidence="3 6" id="KW-0812">Transmembrane</keyword>
<evidence type="ECO:0000256" key="4">
    <source>
        <dbReference type="ARBA" id="ARBA00022989"/>
    </source>
</evidence>
<dbReference type="PANTHER" id="PTHR43701">
    <property type="entry name" value="MEMBRANE TRANSPORTER PROTEIN MJ0441-RELATED"/>
    <property type="match status" value="1"/>
</dbReference>
<dbReference type="PANTHER" id="PTHR43701:SF2">
    <property type="entry name" value="MEMBRANE TRANSPORTER PROTEIN YJNA-RELATED"/>
    <property type="match status" value="1"/>
</dbReference>
<dbReference type="GO" id="GO:0005886">
    <property type="term" value="C:plasma membrane"/>
    <property type="evidence" value="ECO:0007669"/>
    <property type="project" value="UniProtKB-SubCell"/>
</dbReference>
<dbReference type="Pfam" id="PF01925">
    <property type="entry name" value="TauE"/>
    <property type="match status" value="1"/>
</dbReference>
<dbReference type="PATRIC" id="fig|336566.3.peg.13"/>
<proteinExistence type="inferred from homology"/>
<dbReference type="EMBL" id="LDJM01000001">
    <property type="protein sequence ID" value="KRG79707.1"/>
    <property type="molecule type" value="Genomic_DNA"/>
</dbReference>
<evidence type="ECO:0000256" key="1">
    <source>
        <dbReference type="ARBA" id="ARBA00004141"/>
    </source>
</evidence>
<evidence type="ECO:0000256" key="3">
    <source>
        <dbReference type="ARBA" id="ARBA00022692"/>
    </source>
</evidence>
<comment type="subcellular location">
    <subcellularLocation>
        <location evidence="6">Cell membrane</location>
        <topology evidence="6">Multi-pass membrane protein</topology>
    </subcellularLocation>
    <subcellularLocation>
        <location evidence="1">Membrane</location>
        <topology evidence="1">Multi-pass membrane protein</topology>
    </subcellularLocation>
</comment>
<dbReference type="OrthoDB" id="8559161at2"/>
<dbReference type="AlphaFoldDB" id="A0A0R0DCZ5"/>
<keyword evidence="8" id="KW-1185">Reference proteome</keyword>
<evidence type="ECO:0000256" key="5">
    <source>
        <dbReference type="ARBA" id="ARBA00023136"/>
    </source>
</evidence>
<sequence>MTSLLWIVLGAASIGLSLGLLGSGGSILTVPILTYLLGMPEKTAVASSLAIVGGISLIGALPALRQGRIDGHALLAFAPPSMLGTLAGAWLAQYLPDGAQLLIFAPVMLLAAWRMARGNAGNGNGARKSAWAIALAGTGVGVLTGLVGIGGGFLIVPALVVLLGLPMPRAVATSLVLIVLNSAVGLGKYLLAGGAGLQLDAGVIGLFIAIGGSASMLAGRIAGRIPQRRLRQLFAGVLVLLAVSILLQRLPVQG</sequence>
<evidence type="ECO:0000313" key="7">
    <source>
        <dbReference type="EMBL" id="KRG79707.1"/>
    </source>
</evidence>
<feature type="transmembrane region" description="Helical" evidence="6">
    <location>
        <begin position="73"/>
        <end position="92"/>
    </location>
</feature>
<feature type="transmembrane region" description="Helical" evidence="6">
    <location>
        <begin position="203"/>
        <end position="221"/>
    </location>
</feature>
<evidence type="ECO:0000256" key="2">
    <source>
        <dbReference type="ARBA" id="ARBA00009142"/>
    </source>
</evidence>
<reference evidence="7 8" key="1">
    <citation type="submission" date="2015-05" db="EMBL/GenBank/DDBJ databases">
        <title>Genome sequencing and analysis of members of genus Stenotrophomonas.</title>
        <authorList>
            <person name="Patil P.P."/>
            <person name="Midha S."/>
            <person name="Patil P.B."/>
        </authorList>
    </citation>
    <scope>NUCLEOTIDE SEQUENCE [LARGE SCALE GENOMIC DNA]</scope>
    <source>
        <strain evidence="7 8">DSM 24757</strain>
    </source>
</reference>
<dbReference type="Proteomes" id="UP000050956">
    <property type="component" value="Unassembled WGS sequence"/>
</dbReference>
<comment type="similarity">
    <text evidence="2 6">Belongs to the 4-toluene sulfonate uptake permease (TSUP) (TC 2.A.102) family.</text>
</comment>
<organism evidence="7 8">
    <name type="scientific">Stenotrophomonas ginsengisoli</name>
    <dbReference type="NCBI Taxonomy" id="336566"/>
    <lineage>
        <taxon>Bacteria</taxon>
        <taxon>Pseudomonadati</taxon>
        <taxon>Pseudomonadota</taxon>
        <taxon>Gammaproteobacteria</taxon>
        <taxon>Lysobacterales</taxon>
        <taxon>Lysobacteraceae</taxon>
        <taxon>Stenotrophomonas</taxon>
    </lineage>
</organism>
<dbReference type="InterPro" id="IPR002781">
    <property type="entry name" value="TM_pro_TauE-like"/>
</dbReference>